<gene>
    <name evidence="2" type="ORF">MESMUL_17320</name>
</gene>
<keyword evidence="3" id="KW-1185">Reference proteome</keyword>
<name>A0A388SDK1_9BURK</name>
<sequence length="467" mass="51028">MTLFLENPFFVLGVTPESSRSEILAKAEEAALLDDPDRVSQCRATLTNPAKRLDAELRFLPGVRTDEIEAICSALKKDPASVVNWPAEKLSGIARSNVMIAAVSSIDLSTSAKAPSLIPLIWDAAKSFDQQTIEQIEAQINQSRTAARFPSVKDTARMSDILQDIRREYLKNITTAFDSLRTAEVIDVLSKELSLAESERAKSSGSVIPALLEDLMNSYEIAAQVFINKEKETADRLISEIPQGCKEMEMTSGSVMLLQQLQELVQKWVTVIGILDRFHLLKGESYEPTRSLFVHIRQLAVKLSNEYQCFQASKGITEKILRPLAFDSERTKAAEEDLRKLCEILDNSNADNFIPVTGEVCLNPQARGLKGLGDLTSDFSSPDSLSALSGQMIFAGKGEKTAAPTLASRVTAASARQTGSGKSVSTQKEKAESSSSGGIGTQLLNGFYSILFLIGELSLQVQSLRKE</sequence>
<dbReference type="EMBL" id="BGZJ01000002">
    <property type="protein sequence ID" value="GBO94378.1"/>
    <property type="molecule type" value="Genomic_DNA"/>
</dbReference>
<protein>
    <submittedName>
        <fullName evidence="2">Uncharacterized protein</fullName>
    </submittedName>
</protein>
<evidence type="ECO:0000313" key="3">
    <source>
        <dbReference type="Proteomes" id="UP000266091"/>
    </source>
</evidence>
<proteinExistence type="predicted"/>
<comment type="caution">
    <text evidence="2">The sequence shown here is derived from an EMBL/GenBank/DDBJ whole genome shotgun (WGS) entry which is preliminary data.</text>
</comment>
<accession>A0A388SDK1</accession>
<dbReference type="AlphaFoldDB" id="A0A388SDK1"/>
<reference evidence="2 3" key="1">
    <citation type="journal article" date="2018" name="Int. J. Syst. Evol. Microbiol.">
        <title>Mesosutterella multiformis gen. nov., sp. nov., a member of the family Sutterellaceae and Sutterella megalosphaeroides sp. nov., isolated from human faeces.</title>
        <authorList>
            <person name="Sakamoto M."/>
            <person name="Ikeyama N."/>
            <person name="Kunihiro T."/>
            <person name="Iino T."/>
            <person name="Yuki M."/>
            <person name="Ohkuma M."/>
        </authorList>
    </citation>
    <scope>NUCLEOTIDE SEQUENCE [LARGE SCALE GENOMIC DNA]</scope>
    <source>
        <strain evidence="2 3">4NBBH2</strain>
    </source>
</reference>
<feature type="compositionally biased region" description="Polar residues" evidence="1">
    <location>
        <begin position="414"/>
        <end position="426"/>
    </location>
</feature>
<evidence type="ECO:0000256" key="1">
    <source>
        <dbReference type="SAM" id="MobiDB-lite"/>
    </source>
</evidence>
<dbReference type="RefSeq" id="WP_116270654.1">
    <property type="nucleotide sequence ID" value="NZ_BGZJ01000002.1"/>
</dbReference>
<dbReference type="Proteomes" id="UP000266091">
    <property type="component" value="Unassembled WGS sequence"/>
</dbReference>
<feature type="region of interest" description="Disordered" evidence="1">
    <location>
        <begin position="406"/>
        <end position="437"/>
    </location>
</feature>
<evidence type="ECO:0000313" key="2">
    <source>
        <dbReference type="EMBL" id="GBO94378.1"/>
    </source>
</evidence>
<dbReference type="OrthoDB" id="3479at2"/>
<organism evidence="2 3">
    <name type="scientific">Mesosutterella multiformis</name>
    <dbReference type="NCBI Taxonomy" id="2259133"/>
    <lineage>
        <taxon>Bacteria</taxon>
        <taxon>Pseudomonadati</taxon>
        <taxon>Pseudomonadota</taxon>
        <taxon>Betaproteobacteria</taxon>
        <taxon>Burkholderiales</taxon>
        <taxon>Sutterellaceae</taxon>
        <taxon>Mesosutterella</taxon>
    </lineage>
</organism>